<dbReference type="EMBL" id="NMUH01001325">
    <property type="protein sequence ID" value="MQL91307.1"/>
    <property type="molecule type" value="Genomic_DNA"/>
</dbReference>
<feature type="coiled-coil region" evidence="6">
    <location>
        <begin position="296"/>
        <end position="371"/>
    </location>
</feature>
<comment type="similarity">
    <text evidence="1">Belongs to the FLX family.</text>
</comment>
<dbReference type="AlphaFoldDB" id="A0A843V9S8"/>
<evidence type="ECO:0000256" key="1">
    <source>
        <dbReference type="ARBA" id="ARBA00005405"/>
    </source>
</evidence>
<keyword evidence="4 6" id="KW-0175">Coiled coil</keyword>
<dbReference type="Proteomes" id="UP000652761">
    <property type="component" value="Unassembled WGS sequence"/>
</dbReference>
<keyword evidence="2" id="KW-0217">Developmental protein</keyword>
<evidence type="ECO:0000256" key="2">
    <source>
        <dbReference type="ARBA" id="ARBA00022473"/>
    </source>
</evidence>
<evidence type="ECO:0008006" key="10">
    <source>
        <dbReference type="Google" id="ProtNLM"/>
    </source>
</evidence>
<dbReference type="PANTHER" id="PTHR33405:SF18">
    <property type="entry name" value="PROTEIN FLX-LIKE 4"/>
    <property type="match status" value="1"/>
</dbReference>
<evidence type="ECO:0000256" key="6">
    <source>
        <dbReference type="SAM" id="Coils"/>
    </source>
</evidence>
<accession>A0A843V9S8</accession>
<comment type="caution">
    <text evidence="8">The sequence shown here is derived from an EMBL/GenBank/DDBJ whole genome shotgun (WGS) entry which is preliminary data.</text>
</comment>
<feature type="region of interest" description="Disordered" evidence="7">
    <location>
        <begin position="110"/>
        <end position="141"/>
    </location>
</feature>
<keyword evidence="9" id="KW-1185">Reference proteome</keyword>
<organism evidence="8 9">
    <name type="scientific">Colocasia esculenta</name>
    <name type="common">Wild taro</name>
    <name type="synonym">Arum esculentum</name>
    <dbReference type="NCBI Taxonomy" id="4460"/>
    <lineage>
        <taxon>Eukaryota</taxon>
        <taxon>Viridiplantae</taxon>
        <taxon>Streptophyta</taxon>
        <taxon>Embryophyta</taxon>
        <taxon>Tracheophyta</taxon>
        <taxon>Spermatophyta</taxon>
        <taxon>Magnoliopsida</taxon>
        <taxon>Liliopsida</taxon>
        <taxon>Araceae</taxon>
        <taxon>Aroideae</taxon>
        <taxon>Colocasieae</taxon>
        <taxon>Colocasia</taxon>
    </lineage>
</organism>
<evidence type="ECO:0000256" key="3">
    <source>
        <dbReference type="ARBA" id="ARBA00022782"/>
    </source>
</evidence>
<keyword evidence="3" id="KW-0221">Differentiation</keyword>
<dbReference type="InterPro" id="IPR040353">
    <property type="entry name" value="FLX/FLX-like"/>
</dbReference>
<keyword evidence="5" id="KW-0287">Flowering</keyword>
<dbReference type="GO" id="GO:0009908">
    <property type="term" value="P:flower development"/>
    <property type="evidence" value="ECO:0007669"/>
    <property type="project" value="UniProtKB-KW"/>
</dbReference>
<evidence type="ECO:0000313" key="8">
    <source>
        <dbReference type="EMBL" id="MQL91307.1"/>
    </source>
</evidence>
<proteinExistence type="inferred from homology"/>
<reference evidence="8" key="1">
    <citation type="submission" date="2017-07" db="EMBL/GenBank/DDBJ databases">
        <title>Taro Niue Genome Assembly and Annotation.</title>
        <authorList>
            <person name="Atibalentja N."/>
            <person name="Keating K."/>
            <person name="Fields C.J."/>
        </authorList>
    </citation>
    <scope>NUCLEOTIDE SEQUENCE</scope>
    <source>
        <strain evidence="8">Niue_2</strain>
        <tissue evidence="8">Leaf</tissue>
    </source>
</reference>
<sequence length="524" mass="56576">MGEADARQGLKHTRFANWTGLPHHHDAAFWTEAEEVGVDALGVDTTVVGLSGGVLLAPPWSVTAVGVGGVGIAGSGRGGLGAWLDVGECHREHRGGVRYSWEAPRSREAAVSAGKASFRHHRGPRPSTEAPPVGSSNDRCRRRQEERLALDKCLRRRWFLAAQPAGPRPAQAPIGEEDDFAVLGNRRRFNCQGHMATRGNVPAPGMMKHGPFPAFGPVHHQSLEPVPLPDLLEKKVTGQAVEMDKLARENQRLAATHVTLRQELIISQLEMQKLHSRVSDEKMESDIQFRGLCEKIAKLEADVKAGESLKRELQKTHVEVQSLVAARQELISQMQEVTEELQKAHADIKQLPKLHAELDDLRQEHQRLRGIFEREKGLNIEQVRHMHVMEKNMISVAREVEKLRADVLNSEKITQAPGPYDSDRGSANPAYPPAGQAINYAAASYGQPVGGYSNASSYANGSLGQVGAPNYATGVVAEGTAPFGGVSGSGPYDAATGGFGSYNPARGALGLYDPARGAPPSAQG</sequence>
<name>A0A843V9S8_COLES</name>
<evidence type="ECO:0000313" key="9">
    <source>
        <dbReference type="Proteomes" id="UP000652761"/>
    </source>
</evidence>
<evidence type="ECO:0000256" key="7">
    <source>
        <dbReference type="SAM" id="MobiDB-lite"/>
    </source>
</evidence>
<protein>
    <recommendedName>
        <fullName evidence="10">Protein FLX-like 4</fullName>
    </recommendedName>
</protein>
<dbReference type="GO" id="GO:0030154">
    <property type="term" value="P:cell differentiation"/>
    <property type="evidence" value="ECO:0007669"/>
    <property type="project" value="UniProtKB-KW"/>
</dbReference>
<dbReference type="OrthoDB" id="1899348at2759"/>
<gene>
    <name evidence="8" type="ORF">Taro_023917</name>
</gene>
<evidence type="ECO:0000256" key="5">
    <source>
        <dbReference type="ARBA" id="ARBA00023089"/>
    </source>
</evidence>
<dbReference type="PANTHER" id="PTHR33405">
    <property type="entry name" value="PROTEIN FLX-LIKE 2"/>
    <property type="match status" value="1"/>
</dbReference>
<evidence type="ECO:0000256" key="4">
    <source>
        <dbReference type="ARBA" id="ARBA00023054"/>
    </source>
</evidence>